<dbReference type="EC" id="2.1.2.9" evidence="2 5"/>
<comment type="function">
    <text evidence="5">Attaches a formyl group to the free amino group of methionyl-tRNA(fMet). The formyl group appears to play a dual role in the initiator identity of N-formylmethionyl-tRNA by promoting its recognition by IF2 and preventing the misappropriation of this tRNA by the elongation apparatus.</text>
</comment>
<dbReference type="Pfam" id="PF00551">
    <property type="entry name" value="Formyl_trans_N"/>
    <property type="match status" value="1"/>
</dbReference>
<dbReference type="GO" id="GO:0005829">
    <property type="term" value="C:cytosol"/>
    <property type="evidence" value="ECO:0007669"/>
    <property type="project" value="TreeGrafter"/>
</dbReference>
<dbReference type="InterPro" id="IPR041711">
    <property type="entry name" value="Met-tRNA-FMT_N"/>
</dbReference>
<dbReference type="InterPro" id="IPR044135">
    <property type="entry name" value="Met-tRNA-FMT_C"/>
</dbReference>
<dbReference type="HAMAP" id="MF_00182">
    <property type="entry name" value="Formyl_trans"/>
    <property type="match status" value="1"/>
</dbReference>
<dbReference type="PANTHER" id="PTHR11138:SF5">
    <property type="entry name" value="METHIONYL-TRNA FORMYLTRANSFERASE, MITOCHONDRIAL"/>
    <property type="match status" value="1"/>
</dbReference>
<dbReference type="Gene3D" id="3.40.50.12230">
    <property type="match status" value="1"/>
</dbReference>
<dbReference type="NCBIfam" id="TIGR00460">
    <property type="entry name" value="fmt"/>
    <property type="match status" value="1"/>
</dbReference>
<dbReference type="RefSeq" id="WP_092595301.1">
    <property type="nucleotide sequence ID" value="NZ_FNFI01000002.1"/>
</dbReference>
<accession>A0A1G8W873</accession>
<dbReference type="CDD" id="cd08646">
    <property type="entry name" value="FMT_core_Met-tRNA-FMT_N"/>
    <property type="match status" value="1"/>
</dbReference>
<dbReference type="SUPFAM" id="SSF53328">
    <property type="entry name" value="Formyltransferase"/>
    <property type="match status" value="1"/>
</dbReference>
<evidence type="ECO:0000256" key="5">
    <source>
        <dbReference type="HAMAP-Rule" id="MF_00182"/>
    </source>
</evidence>
<keyword evidence="3 5" id="KW-0808">Transferase</keyword>
<dbReference type="CDD" id="cd08704">
    <property type="entry name" value="Met_tRNA_FMT_C"/>
    <property type="match status" value="1"/>
</dbReference>
<keyword evidence="4 5" id="KW-0648">Protein biosynthesis</keyword>
<dbReference type="AlphaFoldDB" id="A0A1G8W873"/>
<dbReference type="PROSITE" id="PS00373">
    <property type="entry name" value="GART"/>
    <property type="match status" value="1"/>
</dbReference>
<dbReference type="PANTHER" id="PTHR11138">
    <property type="entry name" value="METHIONYL-TRNA FORMYLTRANSFERASE"/>
    <property type="match status" value="1"/>
</dbReference>
<name>A0A1G8W873_9STAP</name>
<proteinExistence type="inferred from homology"/>
<evidence type="ECO:0000256" key="1">
    <source>
        <dbReference type="ARBA" id="ARBA00010699"/>
    </source>
</evidence>
<organism evidence="8 9">
    <name type="scientific">Jeotgalicoccus aerolatus</name>
    <dbReference type="NCBI Taxonomy" id="709510"/>
    <lineage>
        <taxon>Bacteria</taxon>
        <taxon>Bacillati</taxon>
        <taxon>Bacillota</taxon>
        <taxon>Bacilli</taxon>
        <taxon>Bacillales</taxon>
        <taxon>Staphylococcaceae</taxon>
        <taxon>Jeotgalicoccus</taxon>
    </lineage>
</organism>
<dbReference type="Proteomes" id="UP000242700">
    <property type="component" value="Unassembled WGS sequence"/>
</dbReference>
<evidence type="ECO:0000256" key="2">
    <source>
        <dbReference type="ARBA" id="ARBA00012261"/>
    </source>
</evidence>
<dbReference type="GO" id="GO:0004479">
    <property type="term" value="F:methionyl-tRNA formyltransferase activity"/>
    <property type="evidence" value="ECO:0007669"/>
    <property type="project" value="UniProtKB-UniRule"/>
</dbReference>
<feature type="domain" description="Formyl transferase C-terminal" evidence="7">
    <location>
        <begin position="203"/>
        <end position="299"/>
    </location>
</feature>
<protein>
    <recommendedName>
        <fullName evidence="2 5">Methionyl-tRNA formyltransferase</fullName>
        <ecNumber evidence="2 5">2.1.2.9</ecNumber>
    </recommendedName>
</protein>
<evidence type="ECO:0000259" key="6">
    <source>
        <dbReference type="Pfam" id="PF00551"/>
    </source>
</evidence>
<dbReference type="InterPro" id="IPR005794">
    <property type="entry name" value="Fmt"/>
</dbReference>
<dbReference type="OrthoDB" id="9802815at2"/>
<sequence length="312" mass="33559">MTKIIFMGTPDFSVPILKELHKVYGVDLVISQPARPVGRKKVMTDPPVAAAAKLLGIELYQPETMTSEEALERVSDLNPDLIVTAAFGQLLPESILNIPVNGAINVHASLLPKHRGGAPIHRAVINGDSKTGVTIMYMAKKLDAGDIISSESINITDSDNTGSLFDKLSRVGASLLMETLPDVLTGKNPRTPQNDKEATFSPNISKSDEVITFNKGAKDVFNHIRGLAPWPVGHTILDGKRLKIYSAELTEINTDAAPGTITGQSDNGFFVAAKDKLVNITEVQLAGKKKNNALDFINNNSALIGRKLGESE</sequence>
<dbReference type="STRING" id="586411.SAMN05216187_102141"/>
<comment type="catalytic activity">
    <reaction evidence="5">
        <text>L-methionyl-tRNA(fMet) + (6R)-10-formyltetrahydrofolate = N-formyl-L-methionyl-tRNA(fMet) + (6S)-5,6,7,8-tetrahydrofolate + H(+)</text>
        <dbReference type="Rhea" id="RHEA:24380"/>
        <dbReference type="Rhea" id="RHEA-COMP:9952"/>
        <dbReference type="Rhea" id="RHEA-COMP:9953"/>
        <dbReference type="ChEBI" id="CHEBI:15378"/>
        <dbReference type="ChEBI" id="CHEBI:57453"/>
        <dbReference type="ChEBI" id="CHEBI:78530"/>
        <dbReference type="ChEBI" id="CHEBI:78844"/>
        <dbReference type="ChEBI" id="CHEBI:195366"/>
        <dbReference type="EC" id="2.1.2.9"/>
    </reaction>
</comment>
<evidence type="ECO:0000313" key="9">
    <source>
        <dbReference type="Proteomes" id="UP000242700"/>
    </source>
</evidence>
<feature type="domain" description="Formyl transferase N-terminal" evidence="6">
    <location>
        <begin position="3"/>
        <end position="179"/>
    </location>
</feature>
<dbReference type="InterPro" id="IPR005793">
    <property type="entry name" value="Formyl_trans_C"/>
</dbReference>
<dbReference type="InterPro" id="IPR001555">
    <property type="entry name" value="GART_AS"/>
</dbReference>
<evidence type="ECO:0000259" key="7">
    <source>
        <dbReference type="Pfam" id="PF02911"/>
    </source>
</evidence>
<dbReference type="EMBL" id="FNFI01000002">
    <property type="protein sequence ID" value="SDJ73700.1"/>
    <property type="molecule type" value="Genomic_DNA"/>
</dbReference>
<feature type="binding site" evidence="5">
    <location>
        <begin position="109"/>
        <end position="112"/>
    </location>
    <ligand>
        <name>(6S)-5,6,7,8-tetrahydrofolate</name>
        <dbReference type="ChEBI" id="CHEBI:57453"/>
    </ligand>
</feature>
<dbReference type="InterPro" id="IPR002376">
    <property type="entry name" value="Formyl_transf_N"/>
</dbReference>
<dbReference type="SUPFAM" id="SSF50486">
    <property type="entry name" value="FMT C-terminal domain-like"/>
    <property type="match status" value="1"/>
</dbReference>
<evidence type="ECO:0000256" key="4">
    <source>
        <dbReference type="ARBA" id="ARBA00022917"/>
    </source>
</evidence>
<dbReference type="InterPro" id="IPR036477">
    <property type="entry name" value="Formyl_transf_N_sf"/>
</dbReference>
<dbReference type="InterPro" id="IPR011034">
    <property type="entry name" value="Formyl_transferase-like_C_sf"/>
</dbReference>
<gene>
    <name evidence="5" type="primary">fmt</name>
    <name evidence="8" type="ORF">SAMN05216187_102141</name>
</gene>
<comment type="similarity">
    <text evidence="1 5">Belongs to the Fmt family.</text>
</comment>
<evidence type="ECO:0000313" key="8">
    <source>
        <dbReference type="EMBL" id="SDJ73700.1"/>
    </source>
</evidence>
<evidence type="ECO:0000256" key="3">
    <source>
        <dbReference type="ARBA" id="ARBA00022679"/>
    </source>
</evidence>
<dbReference type="Pfam" id="PF02911">
    <property type="entry name" value="Formyl_trans_C"/>
    <property type="match status" value="1"/>
</dbReference>
<reference evidence="9" key="1">
    <citation type="submission" date="2016-10" db="EMBL/GenBank/DDBJ databases">
        <authorList>
            <person name="Varghese N."/>
            <person name="Submissions S."/>
        </authorList>
    </citation>
    <scope>NUCLEOTIDE SEQUENCE [LARGE SCALE GENOMIC DNA]</scope>
    <source>
        <strain evidence="9">CGMCC 1.8911</strain>
    </source>
</reference>